<dbReference type="CTD" id="23288"/>
<name>A0A6J2VUP1_CHACN</name>
<reference evidence="5" key="1">
    <citation type="submission" date="2025-08" db="UniProtKB">
        <authorList>
            <consortium name="RefSeq"/>
        </authorList>
    </citation>
    <scope>IDENTIFICATION</scope>
</reference>
<evidence type="ECO:0000313" key="5">
    <source>
        <dbReference type="RefSeq" id="XP_030634911.1"/>
    </source>
</evidence>
<gene>
    <name evidence="5" type="primary">iqce</name>
</gene>
<feature type="compositionally biased region" description="Basic and acidic residues" evidence="3">
    <location>
        <begin position="591"/>
        <end position="607"/>
    </location>
</feature>
<dbReference type="AlphaFoldDB" id="A0A6J2VUP1"/>
<dbReference type="GeneID" id="115816080"/>
<feature type="coiled-coil region" evidence="2">
    <location>
        <begin position="51"/>
        <end position="92"/>
    </location>
</feature>
<organism evidence="4 5">
    <name type="scientific">Chanos chanos</name>
    <name type="common">Milkfish</name>
    <name type="synonym">Mugil chanos</name>
    <dbReference type="NCBI Taxonomy" id="29144"/>
    <lineage>
        <taxon>Eukaryota</taxon>
        <taxon>Metazoa</taxon>
        <taxon>Chordata</taxon>
        <taxon>Craniata</taxon>
        <taxon>Vertebrata</taxon>
        <taxon>Euteleostomi</taxon>
        <taxon>Actinopterygii</taxon>
        <taxon>Neopterygii</taxon>
        <taxon>Teleostei</taxon>
        <taxon>Ostariophysi</taxon>
        <taxon>Gonorynchiformes</taxon>
        <taxon>Chanidae</taxon>
        <taxon>Chanos</taxon>
    </lineage>
</organism>
<dbReference type="Proteomes" id="UP000504632">
    <property type="component" value="Chromosome 7"/>
</dbReference>
<evidence type="ECO:0000256" key="2">
    <source>
        <dbReference type="SAM" id="Coils"/>
    </source>
</evidence>
<dbReference type="PROSITE" id="PS50096">
    <property type="entry name" value="IQ"/>
    <property type="match status" value="2"/>
</dbReference>
<dbReference type="PANTHER" id="PTHR22590:SF3">
    <property type="entry name" value="IQ DOMAIN-CONTAINING PROTEIN E"/>
    <property type="match status" value="1"/>
</dbReference>
<dbReference type="RefSeq" id="XP_030634911.1">
    <property type="nucleotide sequence ID" value="XM_030779051.1"/>
</dbReference>
<feature type="compositionally biased region" description="Polar residues" evidence="3">
    <location>
        <begin position="542"/>
        <end position="557"/>
    </location>
</feature>
<keyword evidence="2" id="KW-0175">Coiled coil</keyword>
<feature type="coiled-coil region" evidence="2">
    <location>
        <begin position="120"/>
        <end position="154"/>
    </location>
</feature>
<protein>
    <submittedName>
        <fullName evidence="5">IQ domain-containing protein E</fullName>
    </submittedName>
</protein>
<dbReference type="Pfam" id="PF00612">
    <property type="entry name" value="IQ"/>
    <property type="match status" value="2"/>
</dbReference>
<feature type="coiled-coil region" evidence="2">
    <location>
        <begin position="192"/>
        <end position="270"/>
    </location>
</feature>
<feature type="region of interest" description="Disordered" evidence="3">
    <location>
        <begin position="525"/>
        <end position="639"/>
    </location>
</feature>
<keyword evidence="4" id="KW-1185">Reference proteome</keyword>
<feature type="coiled-coil region" evidence="2">
    <location>
        <begin position="314"/>
        <end position="406"/>
    </location>
</feature>
<dbReference type="OrthoDB" id="2136082at2759"/>
<dbReference type="InterPro" id="IPR000048">
    <property type="entry name" value="IQ_motif_EF-hand-BS"/>
</dbReference>
<keyword evidence="1" id="KW-0677">Repeat</keyword>
<evidence type="ECO:0000313" key="4">
    <source>
        <dbReference type="Proteomes" id="UP000504632"/>
    </source>
</evidence>
<feature type="region of interest" description="Disordered" evidence="3">
    <location>
        <begin position="27"/>
        <end position="49"/>
    </location>
</feature>
<feature type="compositionally biased region" description="Acidic residues" evidence="3">
    <location>
        <begin position="558"/>
        <end position="575"/>
    </location>
</feature>
<dbReference type="PANTHER" id="PTHR22590">
    <property type="entry name" value="MYOSIN MOTOR DOMAIN-CONTAINING PROTEIN"/>
    <property type="match status" value="1"/>
</dbReference>
<evidence type="ECO:0000256" key="1">
    <source>
        <dbReference type="ARBA" id="ARBA00022737"/>
    </source>
</evidence>
<accession>A0A6J2VUP1</accession>
<dbReference type="InParanoid" id="A0A6J2VUP1"/>
<dbReference type="SMART" id="SM00015">
    <property type="entry name" value="IQ"/>
    <property type="match status" value="2"/>
</dbReference>
<dbReference type="FunCoup" id="A0A6J2VUP1">
    <property type="interactions" value="905"/>
</dbReference>
<sequence length="639" mass="72866">MRAEYDVTHSTISRTTNTPEYLKQALGMKKPRHSRSASNGYVPGTPDYKEKEDMYDEIIDLKKTVQALRAEAEKMKVKLRRLEEENTKKDRQIEQLLDPNKGSEFTRGLVDRRAEGSTVINGLKQKILRLEQQYKEKESALSKLQSELKTTDTEELKITAETYYAEVQRLRMLLESTEKSMRLESRDCQRQQKALSAMVAKLSKNLKQLEEENQRLKQEVTQDMVSLTDSPTGRAKGYIDWSKQRLVRRILELERRLEDAKNRQTAKESNSRKGSEAALAIATATGTELAARGISVATETDPTLLSDGDQQQDSVRLRGVVKRLREERRELQERLSIKDEELKRLLAERDKGMKEEALNEEKREHEREIQQHREEVEKLTEKISCLEETLEEERRLRTELERSQGDRRRIWIRHGGTGLPKSFRHSGAYIVHELTHSIGVSLVSQDIVLLQSALRGHLVRLRQLERLREPRQNDLIPSSVATDNQSVKSNEVVCSNEKADGLLESEVTLLQSVFRAHLQRSALRVNSPQTDRSLSALPPLLGQTSLSLPTHKPQATGSEEEEGIEEEITEGDPEEQCGVTDSCDVSVRKHSMAESRETSGKDASKAEDSDDSDDIIISPSRPFRKRESYLAASHSPDLT</sequence>
<dbReference type="InterPro" id="IPR052318">
    <property type="entry name" value="CellDiv_DevSignal_Domain"/>
</dbReference>
<evidence type="ECO:0000256" key="3">
    <source>
        <dbReference type="SAM" id="MobiDB-lite"/>
    </source>
</evidence>
<proteinExistence type="predicted"/>